<protein>
    <submittedName>
        <fullName evidence="2">Uncharacterized protein</fullName>
    </submittedName>
</protein>
<evidence type="ECO:0000313" key="2">
    <source>
        <dbReference type="EMBL" id="OGG52257.1"/>
    </source>
</evidence>
<evidence type="ECO:0000256" key="1">
    <source>
        <dbReference type="SAM" id="SignalP"/>
    </source>
</evidence>
<dbReference type="EMBL" id="MFKF01000150">
    <property type="protein sequence ID" value="OGG52257.1"/>
    <property type="molecule type" value="Genomic_DNA"/>
</dbReference>
<feature type="signal peptide" evidence="1">
    <location>
        <begin position="1"/>
        <end position="25"/>
    </location>
</feature>
<name>A0A1F6CT15_HANXR</name>
<sequence length="172" mass="19246">MRRTTLFLFLLLSALLFGAPFSASAQVGGFLQTATPAESIRVEVLQVDDFLTSDSLFAVARRPIETGWKATVQGTISYRDYQVFVLVHALLSDTWIVQSAVARPSKTGTWRTTCYFGAERKGQDEDYEIIAVAYLKRDQFRTGQRIPANQFPPADIPQSDTVLIRRVRSPSP</sequence>
<comment type="caution">
    <text evidence="2">The sequence shown here is derived from an EMBL/GenBank/DDBJ whole genome shotgun (WGS) entry which is preliminary data.</text>
</comment>
<dbReference type="Proteomes" id="UP000178606">
    <property type="component" value="Unassembled WGS sequence"/>
</dbReference>
<dbReference type="AlphaFoldDB" id="A0A1F6CT15"/>
<organism evidence="2 3">
    <name type="scientific">Handelsmanbacteria sp. (strain RIFCSPLOWO2_12_FULL_64_10)</name>
    <dbReference type="NCBI Taxonomy" id="1817868"/>
    <lineage>
        <taxon>Bacteria</taxon>
        <taxon>Candidatus Handelsmaniibacteriota</taxon>
    </lineage>
</organism>
<feature type="chain" id="PRO_5009523587" evidence="1">
    <location>
        <begin position="26"/>
        <end position="172"/>
    </location>
</feature>
<keyword evidence="1" id="KW-0732">Signal</keyword>
<reference evidence="2 3" key="1">
    <citation type="journal article" date="2016" name="Nat. Commun.">
        <title>Thousands of microbial genomes shed light on interconnected biogeochemical processes in an aquifer system.</title>
        <authorList>
            <person name="Anantharaman K."/>
            <person name="Brown C.T."/>
            <person name="Hug L.A."/>
            <person name="Sharon I."/>
            <person name="Castelle C.J."/>
            <person name="Probst A.J."/>
            <person name="Thomas B.C."/>
            <person name="Singh A."/>
            <person name="Wilkins M.J."/>
            <person name="Karaoz U."/>
            <person name="Brodie E.L."/>
            <person name="Williams K.H."/>
            <person name="Hubbard S.S."/>
            <person name="Banfield J.F."/>
        </authorList>
    </citation>
    <scope>NUCLEOTIDE SEQUENCE [LARGE SCALE GENOMIC DNA]</scope>
    <source>
        <strain evidence="3">RIFCSPLOWO2_12_FULL_64_10</strain>
    </source>
</reference>
<gene>
    <name evidence="2" type="ORF">A3F84_04125</name>
</gene>
<proteinExistence type="predicted"/>
<accession>A0A1F6CT15</accession>
<evidence type="ECO:0000313" key="3">
    <source>
        <dbReference type="Proteomes" id="UP000178606"/>
    </source>
</evidence>